<dbReference type="FunFam" id="3.40.50.720:FF:000084">
    <property type="entry name" value="Short-chain dehydrogenase reductase"/>
    <property type="match status" value="1"/>
</dbReference>
<comment type="caution">
    <text evidence="4">The sequence shown here is derived from an EMBL/GenBank/DDBJ whole genome shotgun (WGS) entry which is preliminary data.</text>
</comment>
<dbReference type="EMBL" id="MTQA01000033">
    <property type="protein sequence ID" value="PNP85023.1"/>
    <property type="molecule type" value="Genomic_DNA"/>
</dbReference>
<comment type="similarity">
    <text evidence="1">Belongs to the short-chain dehydrogenases/reductases (SDR) family.</text>
</comment>
<dbReference type="Proteomes" id="UP000236664">
    <property type="component" value="Unassembled WGS sequence"/>
</dbReference>
<reference evidence="4 5" key="1">
    <citation type="submission" date="2017-06" db="EMBL/GenBank/DDBJ databases">
        <title>Genome of Fusarium nygamai isolate CS10214.</title>
        <authorList>
            <person name="Gardiner D.M."/>
            <person name="Obanor F."/>
            <person name="Kazan K."/>
        </authorList>
    </citation>
    <scope>NUCLEOTIDE SEQUENCE [LARGE SCALE GENOMIC DNA]</scope>
    <source>
        <strain evidence="4 5">CS10214</strain>
    </source>
</reference>
<dbReference type="InterPro" id="IPR002347">
    <property type="entry name" value="SDR_fam"/>
</dbReference>
<evidence type="ECO:0000313" key="5">
    <source>
        <dbReference type="Proteomes" id="UP000236664"/>
    </source>
</evidence>
<dbReference type="PRINTS" id="PR00081">
    <property type="entry name" value="GDHRDH"/>
</dbReference>
<dbReference type="PRINTS" id="PR00080">
    <property type="entry name" value="SDRFAMILY"/>
</dbReference>
<dbReference type="SUPFAM" id="SSF51735">
    <property type="entry name" value="NAD(P)-binding Rossmann-fold domains"/>
    <property type="match status" value="1"/>
</dbReference>
<evidence type="ECO:0000256" key="3">
    <source>
        <dbReference type="ARBA" id="ARBA00023002"/>
    </source>
</evidence>
<sequence length="260" mass="27760">MFSVTGKRILLTGGARGIGRVVSRVLVEQGAKVAILDVLDEQGKKHAETITSTGPGRASYFRCNIAKRSEVFDTVKAAVEGPLGGSLDAVHNIAGVERSGNLEDCTEEDFDLLFNVNVKGSFFIAQAAFPYLKAGGGGSIINFGSDAGQIGWVPLGVYGASKGAIHSLTRAMTNNWACYNIRTNTVIPAVKTPMYDQHLSQMTESERAMHHEMMKTAFPLGGQLGNVEELAPIMVYLTSDSAKFITGQIFPVNGGASMVR</sequence>
<dbReference type="InterPro" id="IPR036291">
    <property type="entry name" value="NAD(P)-bd_dom_sf"/>
</dbReference>
<dbReference type="GO" id="GO:0016491">
    <property type="term" value="F:oxidoreductase activity"/>
    <property type="evidence" value="ECO:0007669"/>
    <property type="project" value="UniProtKB-KW"/>
</dbReference>
<evidence type="ECO:0000256" key="1">
    <source>
        <dbReference type="ARBA" id="ARBA00006484"/>
    </source>
</evidence>
<dbReference type="PANTHER" id="PTHR24321:SF8">
    <property type="entry name" value="ESTRADIOL 17-BETA-DEHYDROGENASE 8-RELATED"/>
    <property type="match status" value="1"/>
</dbReference>
<dbReference type="PANTHER" id="PTHR24321">
    <property type="entry name" value="DEHYDROGENASES, SHORT CHAIN"/>
    <property type="match status" value="1"/>
</dbReference>
<dbReference type="Pfam" id="PF13561">
    <property type="entry name" value="adh_short_C2"/>
    <property type="match status" value="1"/>
</dbReference>
<organism evidence="4 5">
    <name type="scientific">Gibberella nygamai</name>
    <name type="common">Bean root rot disease fungus</name>
    <name type="synonym">Fusarium nygamai</name>
    <dbReference type="NCBI Taxonomy" id="42673"/>
    <lineage>
        <taxon>Eukaryota</taxon>
        <taxon>Fungi</taxon>
        <taxon>Dikarya</taxon>
        <taxon>Ascomycota</taxon>
        <taxon>Pezizomycotina</taxon>
        <taxon>Sordariomycetes</taxon>
        <taxon>Hypocreomycetidae</taxon>
        <taxon>Hypocreales</taxon>
        <taxon>Nectriaceae</taxon>
        <taxon>Fusarium</taxon>
        <taxon>Fusarium fujikuroi species complex</taxon>
    </lineage>
</organism>
<dbReference type="CDD" id="cd05233">
    <property type="entry name" value="SDR_c"/>
    <property type="match status" value="1"/>
</dbReference>
<name>A0A2K0WRV5_GIBNY</name>
<dbReference type="AlphaFoldDB" id="A0A2K0WRV5"/>
<dbReference type="Gene3D" id="3.40.50.720">
    <property type="entry name" value="NAD(P)-binding Rossmann-like Domain"/>
    <property type="match status" value="1"/>
</dbReference>
<accession>A0A2K0WRV5</accession>
<gene>
    <name evidence="4" type="ORF">FNYG_01548</name>
</gene>
<dbReference type="STRING" id="42673.A0A2K0WRV5"/>
<keyword evidence="3" id="KW-0560">Oxidoreductase</keyword>
<evidence type="ECO:0000313" key="4">
    <source>
        <dbReference type="EMBL" id="PNP85023.1"/>
    </source>
</evidence>
<keyword evidence="2" id="KW-0521">NADP</keyword>
<evidence type="ECO:0000256" key="2">
    <source>
        <dbReference type="ARBA" id="ARBA00022857"/>
    </source>
</evidence>
<dbReference type="OrthoDB" id="47007at2759"/>
<keyword evidence="5" id="KW-1185">Reference proteome</keyword>
<protein>
    <submittedName>
        <fullName evidence="4">Uncharacterized protein</fullName>
    </submittedName>
</protein>
<proteinExistence type="inferred from homology"/>